<protein>
    <submittedName>
        <fullName evidence="8">LD-carboxypeptidase</fullName>
    </submittedName>
</protein>
<comment type="similarity">
    <text evidence="1">Belongs to the peptidase S66 family.</text>
</comment>
<dbReference type="PANTHER" id="PTHR30237">
    <property type="entry name" value="MURAMOYLTETRAPEPTIDE CARBOXYPEPTIDASE"/>
    <property type="match status" value="1"/>
</dbReference>
<reference evidence="8 9" key="1">
    <citation type="journal article" date="2019" name="Int. J. Syst. Evol. Microbiol.">
        <title>The Global Catalogue of Microorganisms (GCM) 10K type strain sequencing project: providing services to taxonomists for standard genome sequencing and annotation.</title>
        <authorList>
            <consortium name="The Broad Institute Genomics Platform"/>
            <consortium name="The Broad Institute Genome Sequencing Center for Infectious Disease"/>
            <person name="Wu L."/>
            <person name="Ma J."/>
        </authorList>
    </citation>
    <scope>NUCLEOTIDE SEQUENCE [LARGE SCALE GENOMIC DNA]</scope>
    <source>
        <strain evidence="8 9">JCM 14162</strain>
    </source>
</reference>
<organism evidence="8 9">
    <name type="scientific">Parasphingorhabdus litoris</name>
    <dbReference type="NCBI Taxonomy" id="394733"/>
    <lineage>
        <taxon>Bacteria</taxon>
        <taxon>Pseudomonadati</taxon>
        <taxon>Pseudomonadota</taxon>
        <taxon>Alphaproteobacteria</taxon>
        <taxon>Sphingomonadales</taxon>
        <taxon>Sphingomonadaceae</taxon>
        <taxon>Parasphingorhabdus</taxon>
    </lineage>
</organism>
<evidence type="ECO:0000256" key="4">
    <source>
        <dbReference type="ARBA" id="ARBA00022801"/>
    </source>
</evidence>
<name>A0ABN1AZH2_9SPHN</name>
<evidence type="ECO:0000313" key="9">
    <source>
        <dbReference type="Proteomes" id="UP001500713"/>
    </source>
</evidence>
<keyword evidence="2" id="KW-0121">Carboxypeptidase</keyword>
<comment type="caution">
    <text evidence="8">The sequence shown here is derived from an EMBL/GenBank/DDBJ whole genome shotgun (WGS) entry which is preliminary data.</text>
</comment>
<dbReference type="Gene3D" id="3.40.50.10740">
    <property type="entry name" value="Class I glutamine amidotransferase-like"/>
    <property type="match status" value="1"/>
</dbReference>
<evidence type="ECO:0000259" key="6">
    <source>
        <dbReference type="Pfam" id="PF02016"/>
    </source>
</evidence>
<dbReference type="Proteomes" id="UP001500713">
    <property type="component" value="Unassembled WGS sequence"/>
</dbReference>
<keyword evidence="5" id="KW-0720">Serine protease</keyword>
<dbReference type="SUPFAM" id="SSF141986">
    <property type="entry name" value="LD-carboxypeptidase A C-terminal domain-like"/>
    <property type="match status" value="1"/>
</dbReference>
<dbReference type="InterPro" id="IPR040449">
    <property type="entry name" value="Peptidase_S66_N"/>
</dbReference>
<dbReference type="InterPro" id="IPR040921">
    <property type="entry name" value="Peptidase_S66C"/>
</dbReference>
<dbReference type="InterPro" id="IPR027478">
    <property type="entry name" value="LdcA_N"/>
</dbReference>
<keyword evidence="9" id="KW-1185">Reference proteome</keyword>
<evidence type="ECO:0000256" key="5">
    <source>
        <dbReference type="ARBA" id="ARBA00022825"/>
    </source>
</evidence>
<evidence type="ECO:0000256" key="2">
    <source>
        <dbReference type="ARBA" id="ARBA00022645"/>
    </source>
</evidence>
<dbReference type="InterPro" id="IPR003507">
    <property type="entry name" value="S66_fam"/>
</dbReference>
<dbReference type="CDD" id="cd07025">
    <property type="entry name" value="Peptidase_S66"/>
    <property type="match status" value="1"/>
</dbReference>
<dbReference type="RefSeq" id="WP_229955762.1">
    <property type="nucleotide sequence ID" value="NZ_BAAAEM010000003.1"/>
</dbReference>
<gene>
    <name evidence="8" type="ORF">GCM10009096_32470</name>
</gene>
<proteinExistence type="inferred from homology"/>
<keyword evidence="3" id="KW-0645">Protease</keyword>
<feature type="domain" description="LD-carboxypeptidase N-terminal" evidence="6">
    <location>
        <begin position="6"/>
        <end position="121"/>
    </location>
</feature>
<dbReference type="Pfam" id="PF17676">
    <property type="entry name" value="Peptidase_S66C"/>
    <property type="match status" value="1"/>
</dbReference>
<dbReference type="InterPro" id="IPR027461">
    <property type="entry name" value="Carboxypeptidase_A_C_sf"/>
</dbReference>
<evidence type="ECO:0000256" key="1">
    <source>
        <dbReference type="ARBA" id="ARBA00010233"/>
    </source>
</evidence>
<evidence type="ECO:0000256" key="3">
    <source>
        <dbReference type="ARBA" id="ARBA00022670"/>
    </source>
</evidence>
<evidence type="ECO:0000313" key="8">
    <source>
        <dbReference type="EMBL" id="GAA0487124.1"/>
    </source>
</evidence>
<dbReference type="PANTHER" id="PTHR30237:SF2">
    <property type="entry name" value="MUREIN TETRAPEPTIDE CARBOXYPEPTIDASE"/>
    <property type="match status" value="1"/>
</dbReference>
<dbReference type="EMBL" id="BAAAEM010000003">
    <property type="protein sequence ID" value="GAA0487124.1"/>
    <property type="molecule type" value="Genomic_DNA"/>
</dbReference>
<accession>A0ABN1AZH2</accession>
<feature type="domain" description="LD-carboxypeptidase C-terminal" evidence="7">
    <location>
        <begin position="169"/>
        <end position="274"/>
    </location>
</feature>
<dbReference type="SUPFAM" id="SSF52317">
    <property type="entry name" value="Class I glutamine amidotransferase-like"/>
    <property type="match status" value="1"/>
</dbReference>
<dbReference type="InterPro" id="IPR029062">
    <property type="entry name" value="Class_I_gatase-like"/>
</dbReference>
<dbReference type="Gene3D" id="3.50.30.60">
    <property type="entry name" value="LD-carboxypeptidase A C-terminal domain-like"/>
    <property type="match status" value="1"/>
</dbReference>
<keyword evidence="4" id="KW-0378">Hydrolase</keyword>
<dbReference type="Pfam" id="PF02016">
    <property type="entry name" value="Peptidase_S66"/>
    <property type="match status" value="1"/>
</dbReference>
<evidence type="ECO:0000259" key="7">
    <source>
        <dbReference type="Pfam" id="PF17676"/>
    </source>
</evidence>
<sequence length="277" mass="30187">MGQVRIGICAPSTPLYREEAEQLITLTSQSHPDAELVFHDQCFAIEGHFAGKDDLRCSAFLSLANDPSIDAIWFARGGYGAARIADAILEKLEPAAHDKSYMGYSDGGNLLGALYKAGIGTQAHGPMPVDMRREGGMAAVNRGLDWLVSKDRTALEPHVEPGQKYAAFNLMTLAMMVGTPLLPDLEGHVLMIEEIAEYLYAFDRALFNVTTHLADKGLAGIRLGRVSEVPENNRPFGEEAEEIVQRLCDRYAIPYLGSADIGHDVDNKVVPFGTLPD</sequence>